<keyword evidence="8 9" id="KW-0234">DNA repair</keyword>
<dbReference type="InterPro" id="IPR036895">
    <property type="entry name" value="Uracil-DNA_glycosylase-like_sf"/>
</dbReference>
<dbReference type="NCBIfam" id="NF003591">
    <property type="entry name" value="PRK05254.1-4"/>
    <property type="match status" value="1"/>
</dbReference>
<dbReference type="Pfam" id="PF03167">
    <property type="entry name" value="UDG"/>
    <property type="match status" value="1"/>
</dbReference>
<gene>
    <name evidence="9 13" type="primary">ung</name>
    <name evidence="13" type="ORF">HMPREF9444_01702</name>
</gene>
<keyword evidence="6 9" id="KW-0227">DNA damage</keyword>
<comment type="subcellular location">
    <subcellularLocation>
        <location evidence="9">Cytoplasm</location>
    </subcellularLocation>
</comment>
<dbReference type="NCBIfam" id="TIGR00628">
    <property type="entry name" value="ung"/>
    <property type="match status" value="1"/>
</dbReference>
<name>E8LLT1_SUCHY</name>
<dbReference type="SMART" id="SM00987">
    <property type="entry name" value="UreE_C"/>
    <property type="match status" value="1"/>
</dbReference>
<proteinExistence type="inferred from homology"/>
<sequence>MVTWHDLIGPLKKTESFQHVMSFVAQRRAAGDVIYPADCDIFNAFKYTSPDKLKVVILGQDPYHEPGQAMGLSFSVPVGVPVPPSLRNIYRELKDDMPGFSIPDHGCLIPWARQGVLLLNAVLTVKAGEAFSHHNQGWEIFTDGVIKAINDNCENVVFMLWGAAARAKCAHVDRRKHLVLECAHPSPLSANRGFFGCHHFSRANAYLHAHNKTTVNWQLPLYLDGSEIL</sequence>
<dbReference type="AlphaFoldDB" id="E8LLT1"/>
<dbReference type="Gene3D" id="3.40.470.10">
    <property type="entry name" value="Uracil-DNA glycosylase-like domain"/>
    <property type="match status" value="1"/>
</dbReference>
<dbReference type="InterPro" id="IPR005122">
    <property type="entry name" value="Uracil-DNA_glycosylase-like"/>
</dbReference>
<evidence type="ECO:0000256" key="4">
    <source>
        <dbReference type="ARBA" id="ARBA00012030"/>
    </source>
</evidence>
<accession>E8LLT1</accession>
<dbReference type="GO" id="GO:0005737">
    <property type="term" value="C:cytoplasm"/>
    <property type="evidence" value="ECO:0007669"/>
    <property type="project" value="UniProtKB-SubCell"/>
</dbReference>
<dbReference type="InterPro" id="IPR018085">
    <property type="entry name" value="Ura-DNA_Glyclase_AS"/>
</dbReference>
<keyword evidence="14" id="KW-1185">Reference proteome</keyword>
<dbReference type="EC" id="3.2.2.27" evidence="4 9"/>
<feature type="domain" description="Uracil-DNA glycosylase-like" evidence="12">
    <location>
        <begin position="46"/>
        <end position="207"/>
    </location>
</feature>
<comment type="function">
    <text evidence="2 9 11">Excises uracil residues from the DNA which can arise as a result of misincorporation of dUMP residues by DNA polymerase or due to deamination of cytosine.</text>
</comment>
<keyword evidence="13" id="KW-0326">Glycosidase</keyword>
<dbReference type="FunFam" id="3.40.470.10:FF:000001">
    <property type="entry name" value="Uracil-DNA glycosylase"/>
    <property type="match status" value="1"/>
</dbReference>
<evidence type="ECO:0000313" key="13">
    <source>
        <dbReference type="EMBL" id="EFY06523.1"/>
    </source>
</evidence>
<dbReference type="OrthoDB" id="9804372at2"/>
<comment type="similarity">
    <text evidence="3 9 11">Belongs to the uracil-DNA glycosylase (UDG) superfamily. UNG family.</text>
</comment>
<evidence type="ECO:0000256" key="10">
    <source>
        <dbReference type="PROSITE-ProRule" id="PRU10072"/>
    </source>
</evidence>
<dbReference type="PROSITE" id="PS00130">
    <property type="entry name" value="U_DNA_GLYCOSYLASE"/>
    <property type="match status" value="1"/>
</dbReference>
<dbReference type="NCBIfam" id="NF003588">
    <property type="entry name" value="PRK05254.1-1"/>
    <property type="match status" value="1"/>
</dbReference>
<evidence type="ECO:0000259" key="12">
    <source>
        <dbReference type="SMART" id="SM00986"/>
    </source>
</evidence>
<dbReference type="EMBL" id="AEVO01000114">
    <property type="protein sequence ID" value="EFY06523.1"/>
    <property type="molecule type" value="Genomic_DNA"/>
</dbReference>
<evidence type="ECO:0000256" key="8">
    <source>
        <dbReference type="ARBA" id="ARBA00023204"/>
    </source>
</evidence>
<keyword evidence="9" id="KW-0963">Cytoplasm</keyword>
<evidence type="ECO:0000256" key="6">
    <source>
        <dbReference type="ARBA" id="ARBA00022763"/>
    </source>
</evidence>
<dbReference type="GO" id="GO:0004844">
    <property type="term" value="F:uracil DNA N-glycosylase activity"/>
    <property type="evidence" value="ECO:0007669"/>
    <property type="project" value="UniProtKB-UniRule"/>
</dbReference>
<comment type="catalytic activity">
    <reaction evidence="1 9 11">
        <text>Hydrolyzes single-stranded DNA or mismatched double-stranded DNA and polynucleotides, releasing free uracil.</text>
        <dbReference type="EC" id="3.2.2.27"/>
    </reaction>
</comment>
<evidence type="ECO:0000256" key="11">
    <source>
        <dbReference type="RuleBase" id="RU003780"/>
    </source>
</evidence>
<dbReference type="InterPro" id="IPR002043">
    <property type="entry name" value="UDG_fam1"/>
</dbReference>
<evidence type="ECO:0000256" key="5">
    <source>
        <dbReference type="ARBA" id="ARBA00018429"/>
    </source>
</evidence>
<evidence type="ECO:0000256" key="1">
    <source>
        <dbReference type="ARBA" id="ARBA00001400"/>
    </source>
</evidence>
<organism evidence="13 14">
    <name type="scientific">Succinatimonas hippei (strain DSM 22608 / JCM 16073 / KCTC 15190 / YIT 12066)</name>
    <dbReference type="NCBI Taxonomy" id="762983"/>
    <lineage>
        <taxon>Bacteria</taxon>
        <taxon>Pseudomonadati</taxon>
        <taxon>Pseudomonadota</taxon>
        <taxon>Gammaproteobacteria</taxon>
        <taxon>Aeromonadales</taxon>
        <taxon>Succinivibrionaceae</taxon>
        <taxon>Succinatimonas</taxon>
    </lineage>
</organism>
<evidence type="ECO:0000256" key="9">
    <source>
        <dbReference type="HAMAP-Rule" id="MF_00148"/>
    </source>
</evidence>
<dbReference type="SUPFAM" id="SSF52141">
    <property type="entry name" value="Uracil-DNA glycosylase-like"/>
    <property type="match status" value="1"/>
</dbReference>
<dbReference type="PANTHER" id="PTHR11264:SF0">
    <property type="entry name" value="URACIL-DNA GLYCOSYLASE"/>
    <property type="match status" value="1"/>
</dbReference>
<dbReference type="RefSeq" id="WP_009143869.1">
    <property type="nucleotide sequence ID" value="NZ_GL831045.1"/>
</dbReference>
<comment type="caution">
    <text evidence="13">The sequence shown here is derived from an EMBL/GenBank/DDBJ whole genome shotgun (WGS) entry which is preliminary data.</text>
</comment>
<keyword evidence="7 9" id="KW-0378">Hydrolase</keyword>
<dbReference type="GO" id="GO:0097510">
    <property type="term" value="P:base-excision repair, AP site formation via deaminated base removal"/>
    <property type="evidence" value="ECO:0007669"/>
    <property type="project" value="TreeGrafter"/>
</dbReference>
<dbReference type="CDD" id="cd10027">
    <property type="entry name" value="UDG-F1-like"/>
    <property type="match status" value="1"/>
</dbReference>
<protein>
    <recommendedName>
        <fullName evidence="5 9">Uracil-DNA glycosylase</fullName>
        <shortName evidence="9">UDG</shortName>
        <ecNumber evidence="4 9">3.2.2.27</ecNumber>
    </recommendedName>
</protein>
<dbReference type="PANTHER" id="PTHR11264">
    <property type="entry name" value="URACIL-DNA GLYCOSYLASE"/>
    <property type="match status" value="1"/>
</dbReference>
<evidence type="ECO:0000256" key="2">
    <source>
        <dbReference type="ARBA" id="ARBA00002631"/>
    </source>
</evidence>
<reference evidence="13 14" key="1">
    <citation type="submission" date="2011-01" db="EMBL/GenBank/DDBJ databases">
        <authorList>
            <person name="Weinstock G."/>
            <person name="Sodergren E."/>
            <person name="Clifton S."/>
            <person name="Fulton L."/>
            <person name="Fulton B."/>
            <person name="Courtney L."/>
            <person name="Fronick C."/>
            <person name="Harrison M."/>
            <person name="Strong C."/>
            <person name="Farmer C."/>
            <person name="Delahaunty K."/>
            <person name="Markovic C."/>
            <person name="Hall O."/>
            <person name="Minx P."/>
            <person name="Tomlinson C."/>
            <person name="Mitreva M."/>
            <person name="Hou S."/>
            <person name="Chen J."/>
            <person name="Wollam A."/>
            <person name="Pepin K.H."/>
            <person name="Johnson M."/>
            <person name="Bhonagiri V."/>
            <person name="Zhang X."/>
            <person name="Suruliraj S."/>
            <person name="Warren W."/>
            <person name="Chinwalla A."/>
            <person name="Mardis E.R."/>
            <person name="Wilson R.K."/>
        </authorList>
    </citation>
    <scope>NUCLEOTIDE SEQUENCE [LARGE SCALE GENOMIC DNA]</scope>
    <source>
        <strain evidence="14">DSM 22608 / JCM 16073 / KCTC 15190 / YIT 12066</strain>
    </source>
</reference>
<evidence type="ECO:0000313" key="14">
    <source>
        <dbReference type="Proteomes" id="UP000018458"/>
    </source>
</evidence>
<feature type="active site" description="Proton acceptor" evidence="9 10">
    <location>
        <position position="61"/>
    </location>
</feature>
<dbReference type="SMART" id="SM00986">
    <property type="entry name" value="UDG"/>
    <property type="match status" value="1"/>
</dbReference>
<dbReference type="HAMAP" id="MF_00148">
    <property type="entry name" value="UDG"/>
    <property type="match status" value="1"/>
</dbReference>
<dbReference type="NCBIfam" id="NF003589">
    <property type="entry name" value="PRK05254.1-2"/>
    <property type="match status" value="1"/>
</dbReference>
<dbReference type="HOGENOM" id="CLU_032162_3_1_6"/>
<dbReference type="eggNOG" id="COG0692">
    <property type="taxonomic scope" value="Bacteria"/>
</dbReference>
<dbReference type="Proteomes" id="UP000018458">
    <property type="component" value="Unassembled WGS sequence"/>
</dbReference>
<dbReference type="STRING" id="762983.HMPREF9444_01702"/>
<evidence type="ECO:0000256" key="7">
    <source>
        <dbReference type="ARBA" id="ARBA00022801"/>
    </source>
</evidence>
<dbReference type="NCBIfam" id="NF003592">
    <property type="entry name" value="PRK05254.1-5"/>
    <property type="match status" value="1"/>
</dbReference>
<evidence type="ECO:0000256" key="3">
    <source>
        <dbReference type="ARBA" id="ARBA00008184"/>
    </source>
</evidence>